<proteinExistence type="inferred from homology"/>
<dbReference type="Proteomes" id="UP001428817">
    <property type="component" value="Unassembled WGS sequence"/>
</dbReference>
<sequence>MKQLMFHDDPQFWFETLRVFGQAAYGGSDFGEVVATAGRITPGDYDSWHDAWAAIADRLAGEADRAAGAGHGVSARQGYLRAATYYRTAEFFLHDNPADPRIAHAYGRSVDCFRAAVPEAEPVRIPYRDTELHGYFYRAATSGPTPTMVMHSGFDGGAEELHTFGALAGLERGYHVLTFDGPGQPSAIHRQGLVFQPDWEHVVSPVLDHLLATEPTVDPERIALLGLSLGGMLAPRAAAFEPRIAALVALDGVFDAARPVLASSDLDRAELVRRANAERDDELDQMLDVAVATNPTLRWAIGHGRFVMGAATPREFLARFLEYHLGDGVAERVACPTLVCAAEDDLFFTGEGALPGEPERLYERLTCKKTLLRFTEEEGADAHCQVGAQRLAMARIYDWLDETLR</sequence>
<organism evidence="3 4">
    <name type="scientific">Pseudonocardia eucalypti</name>
    <dbReference type="NCBI Taxonomy" id="648755"/>
    <lineage>
        <taxon>Bacteria</taxon>
        <taxon>Bacillati</taxon>
        <taxon>Actinomycetota</taxon>
        <taxon>Actinomycetes</taxon>
        <taxon>Pseudonocardiales</taxon>
        <taxon>Pseudonocardiaceae</taxon>
        <taxon>Pseudonocardia</taxon>
    </lineage>
</organism>
<gene>
    <name evidence="3" type="ORF">GCM10023321_84320</name>
</gene>
<accession>A0ABP9REK4</accession>
<name>A0ABP9REK4_9PSEU</name>
<keyword evidence="4" id="KW-1185">Reference proteome</keyword>
<dbReference type="EMBL" id="BAABJP010000068">
    <property type="protein sequence ID" value="GAA5176294.1"/>
    <property type="molecule type" value="Genomic_DNA"/>
</dbReference>
<dbReference type="PANTHER" id="PTHR22946:SF12">
    <property type="entry name" value="CONIDIAL PIGMENT BIOSYNTHESIS PROTEIN AYG1 (AFU_ORTHOLOGUE AFUA_2G17550)"/>
    <property type="match status" value="1"/>
</dbReference>
<dbReference type="PANTHER" id="PTHR22946">
    <property type="entry name" value="DIENELACTONE HYDROLASE DOMAIN-CONTAINING PROTEIN-RELATED"/>
    <property type="match status" value="1"/>
</dbReference>
<evidence type="ECO:0000313" key="3">
    <source>
        <dbReference type="EMBL" id="GAA5176294.1"/>
    </source>
</evidence>
<dbReference type="InterPro" id="IPR029058">
    <property type="entry name" value="AB_hydrolase_fold"/>
</dbReference>
<reference evidence="4" key="1">
    <citation type="journal article" date="2019" name="Int. J. Syst. Evol. Microbiol.">
        <title>The Global Catalogue of Microorganisms (GCM) 10K type strain sequencing project: providing services to taxonomists for standard genome sequencing and annotation.</title>
        <authorList>
            <consortium name="The Broad Institute Genomics Platform"/>
            <consortium name="The Broad Institute Genome Sequencing Center for Infectious Disease"/>
            <person name="Wu L."/>
            <person name="Ma J."/>
        </authorList>
    </citation>
    <scope>NUCLEOTIDE SEQUENCE [LARGE SCALE GENOMIC DNA]</scope>
    <source>
        <strain evidence="4">JCM 18303</strain>
    </source>
</reference>
<evidence type="ECO:0000256" key="2">
    <source>
        <dbReference type="ARBA" id="ARBA00022801"/>
    </source>
</evidence>
<dbReference type="Pfam" id="PF06500">
    <property type="entry name" value="FrsA-like"/>
    <property type="match status" value="1"/>
</dbReference>
<dbReference type="InterPro" id="IPR050261">
    <property type="entry name" value="FrsA_esterase"/>
</dbReference>
<protein>
    <submittedName>
        <fullName evidence="3">Alpha/beta fold hydrolase</fullName>
    </submittedName>
</protein>
<dbReference type="Gene3D" id="1.20.1440.110">
    <property type="entry name" value="acylaminoacyl peptidase"/>
    <property type="match status" value="1"/>
</dbReference>
<evidence type="ECO:0000313" key="4">
    <source>
        <dbReference type="Proteomes" id="UP001428817"/>
    </source>
</evidence>
<dbReference type="SUPFAM" id="SSF53474">
    <property type="entry name" value="alpha/beta-Hydrolases"/>
    <property type="match status" value="1"/>
</dbReference>
<dbReference type="InterPro" id="IPR010520">
    <property type="entry name" value="FrsA-like"/>
</dbReference>
<comment type="similarity">
    <text evidence="1">Belongs to the AB hydrolase superfamily.</text>
</comment>
<evidence type="ECO:0000256" key="1">
    <source>
        <dbReference type="ARBA" id="ARBA00008645"/>
    </source>
</evidence>
<dbReference type="GO" id="GO:0016787">
    <property type="term" value="F:hydrolase activity"/>
    <property type="evidence" value="ECO:0007669"/>
    <property type="project" value="UniProtKB-KW"/>
</dbReference>
<comment type="caution">
    <text evidence="3">The sequence shown here is derived from an EMBL/GenBank/DDBJ whole genome shotgun (WGS) entry which is preliminary data.</text>
</comment>
<dbReference type="Gene3D" id="3.40.50.1820">
    <property type="entry name" value="alpha/beta hydrolase"/>
    <property type="match status" value="1"/>
</dbReference>
<dbReference type="RefSeq" id="WP_185065741.1">
    <property type="nucleotide sequence ID" value="NZ_BAABJP010000068.1"/>
</dbReference>
<keyword evidence="2 3" id="KW-0378">Hydrolase</keyword>